<keyword evidence="3" id="KW-1185">Reference proteome</keyword>
<gene>
    <name evidence="2" type="ORF">KDH_61400</name>
</gene>
<proteinExistence type="predicted"/>
<organism evidence="2 3">
    <name type="scientific">Dictyobacter halimunensis</name>
    <dbReference type="NCBI Taxonomy" id="3026934"/>
    <lineage>
        <taxon>Bacteria</taxon>
        <taxon>Bacillati</taxon>
        <taxon>Chloroflexota</taxon>
        <taxon>Ktedonobacteria</taxon>
        <taxon>Ktedonobacterales</taxon>
        <taxon>Dictyobacteraceae</taxon>
        <taxon>Dictyobacter</taxon>
    </lineage>
</organism>
<keyword evidence="1" id="KW-0472">Membrane</keyword>
<dbReference type="EMBL" id="BSRI01000002">
    <property type="protein sequence ID" value="GLV59313.1"/>
    <property type="molecule type" value="Genomic_DNA"/>
</dbReference>
<evidence type="ECO:0000256" key="1">
    <source>
        <dbReference type="SAM" id="Phobius"/>
    </source>
</evidence>
<name>A0ABQ6FYG9_9CHLR</name>
<evidence type="ECO:0000313" key="2">
    <source>
        <dbReference type="EMBL" id="GLV59313.1"/>
    </source>
</evidence>
<comment type="caution">
    <text evidence="2">The sequence shown here is derived from an EMBL/GenBank/DDBJ whole genome shotgun (WGS) entry which is preliminary data.</text>
</comment>
<accession>A0ABQ6FYG9</accession>
<evidence type="ECO:0000313" key="3">
    <source>
        <dbReference type="Proteomes" id="UP001344906"/>
    </source>
</evidence>
<keyword evidence="1" id="KW-1133">Transmembrane helix</keyword>
<sequence>MLMIIALVFCILLSILGIGLLIFRRMLLPPIQIKPPTVGIGGSSWTRTLAPDPSFSGLDISNNGIQDAPTVDSIVPPLAGIDYNGATAIVPPLADIDHDGATIANTAVPLMPGEQADTAGVSAANAEATGKLSAARPNTAWYDISDDPFTT</sequence>
<dbReference type="Proteomes" id="UP001344906">
    <property type="component" value="Unassembled WGS sequence"/>
</dbReference>
<keyword evidence="1" id="KW-0812">Transmembrane</keyword>
<reference evidence="2 3" key="1">
    <citation type="submission" date="2023-02" db="EMBL/GenBank/DDBJ databases">
        <title>Dictyobacter halimunensis sp. nov., a new member of the class Ktedonobacteria from forest soil in a geothermal area.</title>
        <authorList>
            <person name="Rachmania M.K."/>
            <person name="Ningsih F."/>
            <person name="Sakai Y."/>
            <person name="Yabe S."/>
            <person name="Yokota A."/>
            <person name="Sjamsuridzal W."/>
        </authorList>
    </citation>
    <scope>NUCLEOTIDE SEQUENCE [LARGE SCALE GENOMIC DNA]</scope>
    <source>
        <strain evidence="2 3">S3.2.2.5</strain>
    </source>
</reference>
<feature type="transmembrane region" description="Helical" evidence="1">
    <location>
        <begin position="6"/>
        <end position="23"/>
    </location>
</feature>
<protein>
    <submittedName>
        <fullName evidence="2">Uncharacterized protein</fullName>
    </submittedName>
</protein>